<reference evidence="1 2" key="1">
    <citation type="submission" date="2017-04" db="EMBL/GenBank/DDBJ databases">
        <title>In vitro and in silico characterization of Lactobacillus paraplantarum D2-1, a starter culture for soymilk fermentation.</title>
        <authorList>
            <person name="Endo A."/>
            <person name="Sasaki F."/>
            <person name="Maeno S."/>
            <person name="Kanesaki Y."/>
            <person name="Kubota E."/>
            <person name="Torres G.A."/>
            <person name="Tomita S."/>
            <person name="Nakagawa J."/>
        </authorList>
    </citation>
    <scope>NUCLEOTIDE SEQUENCE [LARGE SCALE GENOMIC DNA]</scope>
    <source>
        <strain evidence="1 2">D2-1</strain>
    </source>
</reference>
<evidence type="ECO:0000313" key="2">
    <source>
        <dbReference type="Proteomes" id="UP000236162"/>
    </source>
</evidence>
<proteinExistence type="predicted"/>
<keyword evidence="2" id="KW-1185">Reference proteome</keyword>
<sequence>MQKILIMIIELGLLRIDVILSKPSYLFTFTFLVRWQTGNIRSMCELPLI</sequence>
<protein>
    <submittedName>
        <fullName evidence="1">Uncharacterized protein</fullName>
    </submittedName>
</protein>
<gene>
    <name evidence="1" type="ORF">LPPLD21_00082</name>
</gene>
<organism evidence="1 2">
    <name type="scientific">Lactiplantibacillus paraplantarum</name>
    <dbReference type="NCBI Taxonomy" id="60520"/>
    <lineage>
        <taxon>Bacteria</taxon>
        <taxon>Bacillati</taxon>
        <taxon>Bacillota</taxon>
        <taxon>Bacilli</taxon>
        <taxon>Lactobacillales</taxon>
        <taxon>Lactobacillaceae</taxon>
        <taxon>Lactiplantibacillus</taxon>
    </lineage>
</organism>
<dbReference type="EMBL" id="BDOR01000001">
    <property type="protein sequence ID" value="GBF00582.1"/>
    <property type="molecule type" value="Genomic_DNA"/>
</dbReference>
<comment type="caution">
    <text evidence="1">The sequence shown here is derived from an EMBL/GenBank/DDBJ whole genome shotgun (WGS) entry which is preliminary data.</text>
</comment>
<evidence type="ECO:0000313" key="1">
    <source>
        <dbReference type="EMBL" id="GBF00582.1"/>
    </source>
</evidence>
<dbReference type="Proteomes" id="UP000236162">
    <property type="component" value="Unassembled WGS sequence"/>
</dbReference>
<accession>A0ABQ0N657</accession>
<name>A0ABQ0N657_9LACO</name>